<accession>F9W3J2</accession>
<dbReference type="InterPro" id="IPR015943">
    <property type="entry name" value="WD40/YVTN_repeat-like_dom_sf"/>
</dbReference>
<dbReference type="EMBL" id="CAEQ01000418">
    <property type="protein sequence ID" value="CCD11710.1"/>
    <property type="molecule type" value="Genomic_DNA"/>
</dbReference>
<dbReference type="AlphaFoldDB" id="F9W3J2"/>
<name>F9W3J2_TRYCI</name>
<evidence type="ECO:0000256" key="2">
    <source>
        <dbReference type="SAM" id="MobiDB-lite"/>
    </source>
</evidence>
<dbReference type="SMART" id="SM00320">
    <property type="entry name" value="WD40"/>
    <property type="match status" value="5"/>
</dbReference>
<dbReference type="Gene3D" id="2.130.10.10">
    <property type="entry name" value="YVTN repeat-like/Quinoprotein amine dehydrogenase"/>
    <property type="match status" value="2"/>
</dbReference>
<feature type="region of interest" description="Disordered" evidence="2">
    <location>
        <begin position="999"/>
        <end position="1041"/>
    </location>
</feature>
<dbReference type="VEuPathDB" id="TriTrypDB:TcIL3000_0_26640"/>
<reference evidence="3 4" key="2">
    <citation type="journal article" date="2012" name="Proc. Natl. Acad. Sci. U.S.A.">
        <title>Antigenic diversity is generated by distinct evolutionary mechanisms in African trypanosome species.</title>
        <authorList>
            <person name="Jackson A.P."/>
            <person name="Berry A."/>
            <person name="Aslett M."/>
            <person name="Allison H.C."/>
            <person name="Burton P."/>
            <person name="Vavrova-Anderson J."/>
            <person name="Brown R."/>
            <person name="Browne H."/>
            <person name="Corton N."/>
            <person name="Hauser H."/>
            <person name="Gamble J."/>
            <person name="Gilderthorp R."/>
            <person name="Marcello L."/>
            <person name="McQuillan J."/>
            <person name="Otto T.D."/>
            <person name="Quail M.A."/>
            <person name="Sanders M.J."/>
            <person name="van Tonder A."/>
            <person name="Ginger M.L."/>
            <person name="Field M.C."/>
            <person name="Barry J.D."/>
            <person name="Hertz-Fowler C."/>
            <person name="Berriman M."/>
        </authorList>
    </citation>
    <scope>NUCLEOTIDE SEQUENCE [LARGE SCALE GENOMIC DNA]</scope>
    <source>
        <strain evidence="3 4">IL3000</strain>
    </source>
</reference>
<dbReference type="Proteomes" id="UP000000702">
    <property type="component" value="Unassembled WGS sequence"/>
</dbReference>
<dbReference type="InterPro" id="IPR051242">
    <property type="entry name" value="WD-EF-hand_domain"/>
</dbReference>
<evidence type="ECO:0000256" key="1">
    <source>
        <dbReference type="ARBA" id="ARBA00022737"/>
    </source>
</evidence>
<feature type="compositionally biased region" description="Basic and acidic residues" evidence="2">
    <location>
        <begin position="1024"/>
        <end position="1033"/>
    </location>
</feature>
<sequence length="1275" mass="142468">MRTSSNVDVCTLLSHSRRSADILREGFDKFPHGMTLEEFRSFASENVFRRRDSGEATPGGSCNYSQKNAQYSTWGGVYSQRLYPSSPQPSARSATLPKVNFSPFKRCRRLAKTVLGCSSPHEEVDSDQYEYLDYLFGLIDCDRDGVITWEDVLQRGVDEATQDIKIARQSVCSYSLHRSSSSLRAIKSVHGLPKHKSLFAVVTGSAPLTLLKKSDFSVVKKFTRDEMDSVIPTMVEYLPASDILLSYSRDNATIRGWWNFLSPNQIGTLNPFYVSGIIRRLRTGSSALPYSFFTAGSNGDIQHWKVPKQRYISDVTLDHTYKGLHSSDSGGVIDFVSVDGWFFSAGFDHRIVSTDLETGRSAALCKVAQTIRIVEHNESLNCFPCVTCGNELLLWDVRSSAEACSTPLMDDSFKMHRGSIIGMCNVPSLPQVVTCDNTGRMKVWDLRLLRCVQTMYSDGSSDSEPNLNTVDEDAAEGKCGSFASFRDCKGGKYRYVTSLCCFGGTEELITCSAEGIVSLRYDRRRDCNIADVDLVRSAHFDEQHELIILQGPTRTTVWDARCGYRRSLFDRVSQSDIPIGKHEVIAMCIDPLRSRFFYALVEGVVEVRSSKDYVLLDTYSMHNAEIVEMRFSYKHNMLVTMAENGMITIRNEKRSVPSTTSIVVSDKPLRALILSDELGLVCCCDDNYIYFIDYRQTTITPFPVEAPFSVHVMAVFGALPVLALASKEGEIMLWSLPPAEVSYMILAVIRIEGFPSPDHGMPALPSDKSHENTDHQHFNAHLAPVGSTGMKDTCHSEDALTVASSSLRKPKGECGDCSLSSLLRDGSDADTKDSVVSAMVMDDVLHNLFVADGTGKILIYSLCPVVQDYGLVPCSFEKRTKCRLREVSKESRNLETPPLLCTIKAHQSRPNFMEWFSGLRVLITGGSESDVKLFDVSGNELGQLLMMRLPPPPMFDAVAGGLQDNRGKSVSSASREPPYSLPQDIKTTRKCDSCALVEERRQDSIPPSAGDDPSPMENIFLSSEGKKQSDKTTPRHQRRNVPIKFVKFMRGAAGHHEDKSGDTIGNDDHTQVVSAEASWLDALRKKRKCKQTTERSQGSYIHNSDLINHPSKIVVTTLPELKPDITEAIAMRALRNRVSGDLQLEQRIRPLGCRDPFTRKNVTVLREVDNEPETDPGNIALNTLSLNGVTLPTGNPTIIQPYQSISPQRRRDQHRIHPKRNKEKWEFFTSGSINAPQPVREDDVSNALDQIVLRYEKEMHRCFRGDKGRAKKHFL</sequence>
<keyword evidence="4" id="KW-1185">Reference proteome</keyword>
<organism evidence="3 4">
    <name type="scientific">Trypanosoma congolense (strain IL3000)</name>
    <dbReference type="NCBI Taxonomy" id="1068625"/>
    <lineage>
        <taxon>Eukaryota</taxon>
        <taxon>Discoba</taxon>
        <taxon>Euglenozoa</taxon>
        <taxon>Kinetoplastea</taxon>
        <taxon>Metakinetoplastina</taxon>
        <taxon>Trypanosomatida</taxon>
        <taxon>Trypanosomatidae</taxon>
        <taxon>Trypanosoma</taxon>
        <taxon>Nannomonas</taxon>
    </lineage>
</organism>
<dbReference type="OMA" id="EKEMHRC"/>
<reference evidence="4" key="1">
    <citation type="submission" date="2011-07" db="EMBL/GenBank/DDBJ databases">
        <title>Divergent evolution of antigenic variation in African trypanosomes.</title>
        <authorList>
            <person name="Jackson A.P."/>
            <person name="Berry A."/>
            <person name="Allison H.C."/>
            <person name="Burton P."/>
            <person name="Anderson J."/>
            <person name="Aslett M."/>
            <person name="Brown R."/>
            <person name="Corton N."/>
            <person name="Harris D."/>
            <person name="Hauser H."/>
            <person name="Gamble J."/>
            <person name="Gilderthorp R."/>
            <person name="McQuillan J."/>
            <person name="Quail M.A."/>
            <person name="Sanders M."/>
            <person name="Van Tonder A."/>
            <person name="Ginger M.L."/>
            <person name="Donelson J.E."/>
            <person name="Field M.C."/>
            <person name="Barry J.D."/>
            <person name="Berriman M."/>
            <person name="Hertz-Fowler C."/>
        </authorList>
    </citation>
    <scope>NUCLEOTIDE SEQUENCE [LARGE SCALE GENOMIC DNA]</scope>
    <source>
        <strain evidence="4">IL3000</strain>
    </source>
</reference>
<dbReference type="InterPro" id="IPR036322">
    <property type="entry name" value="WD40_repeat_dom_sf"/>
</dbReference>
<protein>
    <submittedName>
        <fullName evidence="3">WGS project CAEQ00000000 data, annotated contig 1059</fullName>
    </submittedName>
</protein>
<feature type="region of interest" description="Disordered" evidence="2">
    <location>
        <begin position="959"/>
        <end position="985"/>
    </location>
</feature>
<evidence type="ECO:0000313" key="3">
    <source>
        <dbReference type="EMBL" id="CCD11710.1"/>
    </source>
</evidence>
<dbReference type="InterPro" id="IPR018247">
    <property type="entry name" value="EF_Hand_1_Ca_BS"/>
</dbReference>
<dbReference type="PANTHER" id="PTHR44324:SF4">
    <property type="entry name" value="WD40 REPEAT DOMAIN 95"/>
    <property type="match status" value="1"/>
</dbReference>
<dbReference type="PROSITE" id="PS00018">
    <property type="entry name" value="EF_HAND_1"/>
    <property type="match status" value="1"/>
</dbReference>
<keyword evidence="1" id="KW-0677">Repeat</keyword>
<gene>
    <name evidence="3" type="ORF">TCIL3000_0_26640</name>
</gene>
<evidence type="ECO:0000313" key="4">
    <source>
        <dbReference type="Proteomes" id="UP000000702"/>
    </source>
</evidence>
<dbReference type="InterPro" id="IPR001680">
    <property type="entry name" value="WD40_rpt"/>
</dbReference>
<dbReference type="PANTHER" id="PTHR44324">
    <property type="entry name" value="WD40 REPEAT DOMAIN 95"/>
    <property type="match status" value="1"/>
</dbReference>
<comment type="caution">
    <text evidence="3">The sequence shown here is derived from an EMBL/GenBank/DDBJ whole genome shotgun (WGS) entry which is preliminary data.</text>
</comment>
<proteinExistence type="predicted"/>
<dbReference type="SUPFAM" id="SSF50978">
    <property type="entry name" value="WD40 repeat-like"/>
    <property type="match status" value="2"/>
</dbReference>